<organism evidence="8">
    <name type="scientific">Uncultured Desulfatiglans sp</name>
    <dbReference type="NCBI Taxonomy" id="1748965"/>
    <lineage>
        <taxon>Bacteria</taxon>
        <taxon>Pseudomonadati</taxon>
        <taxon>Thermodesulfobacteriota</taxon>
        <taxon>Desulfobacteria</taxon>
        <taxon>Desulfatiglandales</taxon>
        <taxon>Desulfatiglandaceae</taxon>
        <taxon>Desulfatiglans</taxon>
        <taxon>environmental samples</taxon>
    </lineage>
</organism>
<feature type="domain" description="Ribosome maturation factor RimM PRC barrel" evidence="7">
    <location>
        <begin position="107"/>
        <end position="173"/>
    </location>
</feature>
<proteinExistence type="inferred from homology"/>
<evidence type="ECO:0000256" key="3">
    <source>
        <dbReference type="ARBA" id="ARBA00022552"/>
    </source>
</evidence>
<comment type="similarity">
    <text evidence="5">Belongs to the RimM family.</text>
</comment>
<dbReference type="GO" id="GO:0005737">
    <property type="term" value="C:cytoplasm"/>
    <property type="evidence" value="ECO:0007669"/>
    <property type="project" value="UniProtKB-SubCell"/>
</dbReference>
<dbReference type="PANTHER" id="PTHR33692">
    <property type="entry name" value="RIBOSOME MATURATION FACTOR RIMM"/>
    <property type="match status" value="1"/>
</dbReference>
<dbReference type="SUPFAM" id="SSF50346">
    <property type="entry name" value="PRC-barrel domain"/>
    <property type="match status" value="1"/>
</dbReference>
<dbReference type="SUPFAM" id="SSF50447">
    <property type="entry name" value="Translation proteins"/>
    <property type="match status" value="1"/>
</dbReference>
<dbReference type="HAMAP" id="MF_00014">
    <property type="entry name" value="Ribosome_mat_RimM"/>
    <property type="match status" value="1"/>
</dbReference>
<gene>
    <name evidence="5 8" type="primary">rimM</name>
    <name evidence="8" type="ORF">TRIP_B200014</name>
</gene>
<dbReference type="GO" id="GO:0043022">
    <property type="term" value="F:ribosome binding"/>
    <property type="evidence" value="ECO:0007669"/>
    <property type="project" value="InterPro"/>
</dbReference>
<dbReference type="GO" id="GO:0042274">
    <property type="term" value="P:ribosomal small subunit biogenesis"/>
    <property type="evidence" value="ECO:0007669"/>
    <property type="project" value="UniProtKB-UniRule"/>
</dbReference>
<evidence type="ECO:0000256" key="1">
    <source>
        <dbReference type="ARBA" id="ARBA00022490"/>
    </source>
</evidence>
<dbReference type="InterPro" id="IPR011033">
    <property type="entry name" value="PRC_barrel-like_sf"/>
</dbReference>
<comment type="function">
    <text evidence="5">An accessory protein needed during the final step in the assembly of 30S ribosomal subunit, possibly for assembly of the head region. Essential for efficient processing of 16S rRNA. May be needed both before and after RbfA during the maturation of 16S rRNA. It has affinity for free ribosomal 30S subunits but not for 70S ribosomes.</text>
</comment>
<evidence type="ECO:0000313" key="8">
    <source>
        <dbReference type="EMBL" id="VBB41874.1"/>
    </source>
</evidence>
<dbReference type="Gene3D" id="2.40.30.60">
    <property type="entry name" value="RimM"/>
    <property type="match status" value="1"/>
</dbReference>
<dbReference type="EMBL" id="UPXX01000013">
    <property type="protein sequence ID" value="VBB41874.1"/>
    <property type="molecule type" value="Genomic_DNA"/>
</dbReference>
<dbReference type="InterPro" id="IPR002676">
    <property type="entry name" value="RimM_N"/>
</dbReference>
<dbReference type="AlphaFoldDB" id="A0A653A1K1"/>
<sequence>MSKSKKISANDLIPIGKIVRPHGVSGRLKAISYSGRGDAFAGAGTVYIRGASGAVQDYELLEFSPHKNSFLLLLEGITSLERSEEIRDAEILIRKDELVREPDEFFWFELIGLGVYLEDGAKLGSITEIIPTGSNDIYVVRHENGEKILVPAIHDVVCEVDLEGGRMVIAPLEGMIEPDAV</sequence>
<evidence type="ECO:0000259" key="6">
    <source>
        <dbReference type="Pfam" id="PF01782"/>
    </source>
</evidence>
<comment type="subunit">
    <text evidence="5">Binds ribosomal protein uS19.</text>
</comment>
<dbReference type="GO" id="GO:0005840">
    <property type="term" value="C:ribosome"/>
    <property type="evidence" value="ECO:0007669"/>
    <property type="project" value="InterPro"/>
</dbReference>
<keyword evidence="1 5" id="KW-0963">Cytoplasm</keyword>
<name>A0A653A1K1_UNCDX</name>
<dbReference type="Pfam" id="PF24986">
    <property type="entry name" value="PRC_RimM"/>
    <property type="match status" value="1"/>
</dbReference>
<dbReference type="NCBIfam" id="TIGR02273">
    <property type="entry name" value="16S_RimM"/>
    <property type="match status" value="1"/>
</dbReference>
<dbReference type="PANTHER" id="PTHR33692:SF1">
    <property type="entry name" value="RIBOSOME MATURATION FACTOR RIMM"/>
    <property type="match status" value="1"/>
</dbReference>
<comment type="subcellular location">
    <subcellularLocation>
        <location evidence="5">Cytoplasm</location>
    </subcellularLocation>
</comment>
<accession>A0A653A1K1</accession>
<keyword evidence="2 5" id="KW-0690">Ribosome biogenesis</keyword>
<evidence type="ECO:0000256" key="4">
    <source>
        <dbReference type="ARBA" id="ARBA00023186"/>
    </source>
</evidence>
<protein>
    <recommendedName>
        <fullName evidence="5">Ribosome maturation factor RimM</fullName>
    </recommendedName>
</protein>
<keyword evidence="4 5" id="KW-0143">Chaperone</keyword>
<keyword evidence="3 5" id="KW-0698">rRNA processing</keyword>
<dbReference type="InterPro" id="IPR009000">
    <property type="entry name" value="Transl_B-barrel_sf"/>
</dbReference>
<dbReference type="InterPro" id="IPR056792">
    <property type="entry name" value="PRC_RimM"/>
</dbReference>
<dbReference type="Pfam" id="PF01782">
    <property type="entry name" value="RimM"/>
    <property type="match status" value="1"/>
</dbReference>
<feature type="domain" description="RimM N-terminal" evidence="6">
    <location>
        <begin position="15"/>
        <end position="96"/>
    </location>
</feature>
<comment type="domain">
    <text evidence="5">The PRC barrel domain binds ribosomal protein uS19.</text>
</comment>
<dbReference type="Gene3D" id="2.30.30.240">
    <property type="entry name" value="PRC-barrel domain"/>
    <property type="match status" value="1"/>
</dbReference>
<dbReference type="InterPro" id="IPR011961">
    <property type="entry name" value="RimM"/>
</dbReference>
<evidence type="ECO:0000256" key="5">
    <source>
        <dbReference type="HAMAP-Rule" id="MF_00014"/>
    </source>
</evidence>
<evidence type="ECO:0000256" key="2">
    <source>
        <dbReference type="ARBA" id="ARBA00022517"/>
    </source>
</evidence>
<reference evidence="8" key="1">
    <citation type="submission" date="2018-07" db="EMBL/GenBank/DDBJ databases">
        <authorList>
            <consortium name="Genoscope - CEA"/>
            <person name="William W."/>
        </authorList>
    </citation>
    <scope>NUCLEOTIDE SEQUENCE</scope>
    <source>
        <strain evidence="8">IK1</strain>
    </source>
</reference>
<dbReference type="InterPro" id="IPR036976">
    <property type="entry name" value="RimM_N_sf"/>
</dbReference>
<evidence type="ECO:0000259" key="7">
    <source>
        <dbReference type="Pfam" id="PF24986"/>
    </source>
</evidence>
<dbReference type="GO" id="GO:0006364">
    <property type="term" value="P:rRNA processing"/>
    <property type="evidence" value="ECO:0007669"/>
    <property type="project" value="UniProtKB-UniRule"/>
</dbReference>